<dbReference type="Gene3D" id="1.10.10.10">
    <property type="entry name" value="Winged helix-like DNA-binding domain superfamily/Winged helix DNA-binding domain"/>
    <property type="match status" value="1"/>
</dbReference>
<dbReference type="KEGG" id="kak:Kalk_14490"/>
<proteinExistence type="predicted"/>
<dbReference type="AlphaFoldDB" id="A0A2K9LMH1"/>
<dbReference type="CDD" id="cd00090">
    <property type="entry name" value="HTH_ARSR"/>
    <property type="match status" value="1"/>
</dbReference>
<dbReference type="InterPro" id="IPR011991">
    <property type="entry name" value="ArsR-like_HTH"/>
</dbReference>
<dbReference type="GO" id="GO:0003700">
    <property type="term" value="F:DNA-binding transcription factor activity"/>
    <property type="evidence" value="ECO:0007669"/>
    <property type="project" value="TreeGrafter"/>
</dbReference>
<dbReference type="OrthoDB" id="9808360at2"/>
<sequence>MLRISKMTDYALVIMHRLAKSPAQQLRMEELAESTQLGLPTVRKLMRQLVGAGLVRSERGAKGGYLLARLPEMISIAQVVSAVEGPMAITECCEDDGGCELSGGCEVEYHMPTINELIVQILSTISLTDMAGLGAGVHHNIQTIISRLSQRSAQIAS</sequence>
<dbReference type="InterPro" id="IPR036390">
    <property type="entry name" value="WH_DNA-bd_sf"/>
</dbReference>
<accession>A0A2K9LMH1</accession>
<dbReference type="InterPro" id="IPR036388">
    <property type="entry name" value="WH-like_DNA-bd_sf"/>
</dbReference>
<dbReference type="PANTHER" id="PTHR33221">
    <property type="entry name" value="WINGED HELIX-TURN-HELIX TRANSCRIPTIONAL REGULATOR, RRF2 FAMILY"/>
    <property type="match status" value="1"/>
</dbReference>
<organism evidence="1 2">
    <name type="scientific">Ketobacter alkanivorans</name>
    <dbReference type="NCBI Taxonomy" id="1917421"/>
    <lineage>
        <taxon>Bacteria</taxon>
        <taxon>Pseudomonadati</taxon>
        <taxon>Pseudomonadota</taxon>
        <taxon>Gammaproteobacteria</taxon>
        <taxon>Pseudomonadales</taxon>
        <taxon>Ketobacteraceae</taxon>
        <taxon>Ketobacter</taxon>
    </lineage>
</organism>
<dbReference type="Pfam" id="PF02082">
    <property type="entry name" value="Rrf2"/>
    <property type="match status" value="1"/>
</dbReference>
<name>A0A2K9LMH1_9GAMM</name>
<dbReference type="PROSITE" id="PS01332">
    <property type="entry name" value="HTH_RRF2_1"/>
    <property type="match status" value="1"/>
</dbReference>
<dbReference type="NCBIfam" id="TIGR02944">
    <property type="entry name" value="suf_reg_Xantho"/>
    <property type="match status" value="1"/>
</dbReference>
<keyword evidence="2" id="KW-1185">Reference proteome</keyword>
<dbReference type="InterPro" id="IPR030489">
    <property type="entry name" value="TR_Rrf2-type_CS"/>
</dbReference>
<evidence type="ECO:0000313" key="2">
    <source>
        <dbReference type="Proteomes" id="UP000235116"/>
    </source>
</evidence>
<dbReference type="PANTHER" id="PTHR33221:SF2">
    <property type="entry name" value="TRANSCRIPTIONAL REGULATOR"/>
    <property type="match status" value="1"/>
</dbReference>
<dbReference type="InterPro" id="IPR000944">
    <property type="entry name" value="Tscrpt_reg_Rrf2"/>
</dbReference>
<reference evidence="2" key="1">
    <citation type="submission" date="2017-08" db="EMBL/GenBank/DDBJ databases">
        <title>Direct submision.</title>
        <authorList>
            <person name="Kim S.-J."/>
            <person name="Rhee S.-K."/>
        </authorList>
    </citation>
    <scope>NUCLEOTIDE SEQUENCE [LARGE SCALE GENOMIC DNA]</scope>
    <source>
        <strain evidence="2">GI5</strain>
    </source>
</reference>
<gene>
    <name evidence="1" type="ORF">Kalk_14490</name>
</gene>
<dbReference type="EMBL" id="CP022684">
    <property type="protein sequence ID" value="AUM13556.1"/>
    <property type="molecule type" value="Genomic_DNA"/>
</dbReference>
<dbReference type="GO" id="GO:0005829">
    <property type="term" value="C:cytosol"/>
    <property type="evidence" value="ECO:0007669"/>
    <property type="project" value="TreeGrafter"/>
</dbReference>
<evidence type="ECO:0000313" key="1">
    <source>
        <dbReference type="EMBL" id="AUM13556.1"/>
    </source>
</evidence>
<protein>
    <submittedName>
        <fullName evidence="1">SUF system Fe-S cluster assembly regulator</fullName>
    </submittedName>
</protein>
<dbReference type="InterPro" id="IPR014290">
    <property type="entry name" value="SUF_FeS_clus_asmbl_reg"/>
</dbReference>
<dbReference type="NCBIfam" id="TIGR00738">
    <property type="entry name" value="rrf2_super"/>
    <property type="match status" value="1"/>
</dbReference>
<dbReference type="PROSITE" id="PS51197">
    <property type="entry name" value="HTH_RRF2_2"/>
    <property type="match status" value="1"/>
</dbReference>
<dbReference type="Proteomes" id="UP000235116">
    <property type="component" value="Chromosome"/>
</dbReference>
<dbReference type="RefSeq" id="WP_101894931.1">
    <property type="nucleotide sequence ID" value="NZ_CP022684.1"/>
</dbReference>
<dbReference type="SUPFAM" id="SSF46785">
    <property type="entry name" value="Winged helix' DNA-binding domain"/>
    <property type="match status" value="1"/>
</dbReference>